<proteinExistence type="predicted"/>
<protein>
    <submittedName>
        <fullName evidence="1">Uncharacterized protein</fullName>
    </submittedName>
</protein>
<dbReference type="EMBL" id="CM007894">
    <property type="protein sequence ID" value="OTG24760.1"/>
    <property type="molecule type" value="Genomic_DNA"/>
</dbReference>
<dbReference type="AlphaFoldDB" id="A0A251UMZ2"/>
<reference evidence="2" key="1">
    <citation type="journal article" date="2017" name="Nature">
        <title>The sunflower genome provides insights into oil metabolism, flowering and Asterid evolution.</title>
        <authorList>
            <person name="Badouin H."/>
            <person name="Gouzy J."/>
            <person name="Grassa C.J."/>
            <person name="Murat F."/>
            <person name="Staton S.E."/>
            <person name="Cottret L."/>
            <person name="Lelandais-Briere C."/>
            <person name="Owens G.L."/>
            <person name="Carrere S."/>
            <person name="Mayjonade B."/>
            <person name="Legrand L."/>
            <person name="Gill N."/>
            <person name="Kane N.C."/>
            <person name="Bowers J.E."/>
            <person name="Hubner S."/>
            <person name="Bellec A."/>
            <person name="Berard A."/>
            <person name="Berges H."/>
            <person name="Blanchet N."/>
            <person name="Boniface M.C."/>
            <person name="Brunel D."/>
            <person name="Catrice O."/>
            <person name="Chaidir N."/>
            <person name="Claudel C."/>
            <person name="Donnadieu C."/>
            <person name="Faraut T."/>
            <person name="Fievet G."/>
            <person name="Helmstetter N."/>
            <person name="King M."/>
            <person name="Knapp S.J."/>
            <person name="Lai Z."/>
            <person name="Le Paslier M.C."/>
            <person name="Lippi Y."/>
            <person name="Lorenzon L."/>
            <person name="Mandel J.R."/>
            <person name="Marage G."/>
            <person name="Marchand G."/>
            <person name="Marquand E."/>
            <person name="Bret-Mestries E."/>
            <person name="Morien E."/>
            <person name="Nambeesan S."/>
            <person name="Nguyen T."/>
            <person name="Pegot-Espagnet P."/>
            <person name="Pouilly N."/>
            <person name="Raftis F."/>
            <person name="Sallet E."/>
            <person name="Schiex T."/>
            <person name="Thomas J."/>
            <person name="Vandecasteele C."/>
            <person name="Vares D."/>
            <person name="Vear F."/>
            <person name="Vautrin S."/>
            <person name="Crespi M."/>
            <person name="Mangin B."/>
            <person name="Burke J.M."/>
            <person name="Salse J."/>
            <person name="Munos S."/>
            <person name="Vincourt P."/>
            <person name="Rieseberg L.H."/>
            <person name="Langlade N.B."/>
        </authorList>
    </citation>
    <scope>NUCLEOTIDE SEQUENCE [LARGE SCALE GENOMIC DNA]</scope>
    <source>
        <strain evidence="2">cv. SF193</strain>
    </source>
</reference>
<evidence type="ECO:0000313" key="1">
    <source>
        <dbReference type="EMBL" id="OTG24760.1"/>
    </source>
</evidence>
<sequence length="89" mass="10009">MNTRRCRRPFESDSGSNGYPMEAYYYRRPFESVSSGDDLQISSCRDQLRGSSADCVGASTLSIESLDHREAHGDDRLSDYNAVVVQLRP</sequence>
<organism evidence="1 2">
    <name type="scientific">Helianthus annuus</name>
    <name type="common">Common sunflower</name>
    <dbReference type="NCBI Taxonomy" id="4232"/>
    <lineage>
        <taxon>Eukaryota</taxon>
        <taxon>Viridiplantae</taxon>
        <taxon>Streptophyta</taxon>
        <taxon>Embryophyta</taxon>
        <taxon>Tracheophyta</taxon>
        <taxon>Spermatophyta</taxon>
        <taxon>Magnoliopsida</taxon>
        <taxon>eudicotyledons</taxon>
        <taxon>Gunneridae</taxon>
        <taxon>Pentapetalae</taxon>
        <taxon>asterids</taxon>
        <taxon>campanulids</taxon>
        <taxon>Asterales</taxon>
        <taxon>Asteraceae</taxon>
        <taxon>Asteroideae</taxon>
        <taxon>Heliantheae alliance</taxon>
        <taxon>Heliantheae</taxon>
        <taxon>Helianthus</taxon>
    </lineage>
</organism>
<evidence type="ECO:0000313" key="2">
    <source>
        <dbReference type="Proteomes" id="UP000215914"/>
    </source>
</evidence>
<gene>
    <name evidence="1" type="ORF">HannXRQ_Chr05g0140281</name>
</gene>
<dbReference type="Proteomes" id="UP000215914">
    <property type="component" value="Chromosome 5"/>
</dbReference>
<accession>A0A251UMZ2</accession>
<name>A0A251UMZ2_HELAN</name>
<dbReference type="InParanoid" id="A0A251UMZ2"/>
<keyword evidence="2" id="KW-1185">Reference proteome</keyword>